<dbReference type="RefSeq" id="WP_176633112.1">
    <property type="nucleotide sequence ID" value="NZ_JAAMFM010000001.1"/>
</dbReference>
<feature type="domain" description="N-acetyltransferase" evidence="1">
    <location>
        <begin position="8"/>
        <end position="176"/>
    </location>
</feature>
<gene>
    <name evidence="2" type="ORF">G6034_00335</name>
</gene>
<protein>
    <submittedName>
        <fullName evidence="2">GNAT family N-acetyltransferase</fullName>
    </submittedName>
</protein>
<keyword evidence="3" id="KW-1185">Reference proteome</keyword>
<sequence length="199" mass="21888">MKLATRRLVLRDYGASDFEAVHAFASDPRTTAFVDWGPNAEQDTLDFLEFCRRKASEVPRTNHTLAITRDGEVIGSAGLTMNARARRDRAREAEIGYTIRPDQWGNGYATEAAAALIDFGFSQLHLSRITATCRPENVASAGVLQKVGMGQVGLLKNDRLISGRWMDSLVFAIDAVNRSPDPVSADTWSSQAINLVRAF</sequence>
<organism evidence="2 3">
    <name type="scientific">Arthrobacter wenxiniae</name>
    <dbReference type="NCBI Taxonomy" id="2713570"/>
    <lineage>
        <taxon>Bacteria</taxon>
        <taxon>Bacillati</taxon>
        <taxon>Actinomycetota</taxon>
        <taxon>Actinomycetes</taxon>
        <taxon>Micrococcales</taxon>
        <taxon>Micrococcaceae</taxon>
        <taxon>Arthrobacter</taxon>
    </lineage>
</organism>
<dbReference type="PROSITE" id="PS51186">
    <property type="entry name" value="GNAT"/>
    <property type="match status" value="1"/>
</dbReference>
<proteinExistence type="predicted"/>
<evidence type="ECO:0000313" key="3">
    <source>
        <dbReference type="Proteomes" id="UP000543556"/>
    </source>
</evidence>
<dbReference type="Gene3D" id="3.40.630.30">
    <property type="match status" value="1"/>
</dbReference>
<dbReference type="Pfam" id="PF13302">
    <property type="entry name" value="Acetyltransf_3"/>
    <property type="match status" value="1"/>
</dbReference>
<dbReference type="GO" id="GO:0016747">
    <property type="term" value="F:acyltransferase activity, transferring groups other than amino-acyl groups"/>
    <property type="evidence" value="ECO:0007669"/>
    <property type="project" value="InterPro"/>
</dbReference>
<keyword evidence="2" id="KW-0808">Transferase</keyword>
<reference evidence="2 3" key="1">
    <citation type="submission" date="2020-02" db="EMBL/GenBank/DDBJ databases">
        <title>Genome sequence of strain AETb3-4.</title>
        <authorList>
            <person name="Gao J."/>
            <person name="Zhang X."/>
        </authorList>
    </citation>
    <scope>NUCLEOTIDE SEQUENCE [LARGE SCALE GENOMIC DNA]</scope>
    <source>
        <strain evidence="2 3">AETb3-4</strain>
    </source>
</reference>
<dbReference type="InterPro" id="IPR016181">
    <property type="entry name" value="Acyl_CoA_acyltransferase"/>
</dbReference>
<dbReference type="Proteomes" id="UP000543556">
    <property type="component" value="Unassembled WGS sequence"/>
</dbReference>
<dbReference type="InterPro" id="IPR000182">
    <property type="entry name" value="GNAT_dom"/>
</dbReference>
<evidence type="ECO:0000313" key="2">
    <source>
        <dbReference type="EMBL" id="NVM93370.1"/>
    </source>
</evidence>
<comment type="caution">
    <text evidence="2">The sequence shown here is derived from an EMBL/GenBank/DDBJ whole genome shotgun (WGS) entry which is preliminary data.</text>
</comment>
<evidence type="ECO:0000259" key="1">
    <source>
        <dbReference type="PROSITE" id="PS51186"/>
    </source>
</evidence>
<dbReference type="InterPro" id="IPR051531">
    <property type="entry name" value="N-acetyltransferase"/>
</dbReference>
<name>A0A7Y7LWK2_9MICC</name>
<accession>A0A7Y7LWK2</accession>
<dbReference type="SUPFAM" id="SSF55729">
    <property type="entry name" value="Acyl-CoA N-acyltransferases (Nat)"/>
    <property type="match status" value="1"/>
</dbReference>
<dbReference type="EMBL" id="JAAMFM010000001">
    <property type="protein sequence ID" value="NVM93370.1"/>
    <property type="molecule type" value="Genomic_DNA"/>
</dbReference>
<dbReference type="AlphaFoldDB" id="A0A7Y7LWK2"/>
<dbReference type="PANTHER" id="PTHR43792">
    <property type="entry name" value="GNAT FAMILY, PUTATIVE (AFU_ORTHOLOGUE AFUA_3G00765)-RELATED-RELATED"/>
    <property type="match status" value="1"/>
</dbReference>